<dbReference type="PANTHER" id="PTHR30183">
    <property type="entry name" value="MOLYBDENUM TRANSPORT SYSTEM PERMEASE PROTEIN MODB"/>
    <property type="match status" value="1"/>
</dbReference>
<evidence type="ECO:0000259" key="13">
    <source>
        <dbReference type="PROSITE" id="PS50928"/>
    </source>
</evidence>
<dbReference type="NCBIfam" id="TIGR02141">
    <property type="entry name" value="modB_ABC"/>
    <property type="match status" value="1"/>
</dbReference>
<comment type="caution">
    <text evidence="12">Lacks conserved residue(s) required for the propagation of feature annotation.</text>
</comment>
<dbReference type="CDD" id="cd06261">
    <property type="entry name" value="TM_PBP2"/>
    <property type="match status" value="1"/>
</dbReference>
<keyword evidence="8 11" id="KW-0812">Transmembrane</keyword>
<dbReference type="FunFam" id="1.10.3720.10:FF:000018">
    <property type="entry name" value="Molybdenum transport system permease"/>
    <property type="match status" value="1"/>
</dbReference>
<dbReference type="PROSITE" id="PS50928">
    <property type="entry name" value="ABC_TM1"/>
    <property type="match status" value="1"/>
</dbReference>
<dbReference type="EMBL" id="UFQR01000005">
    <property type="protein sequence ID" value="SSW95484.1"/>
    <property type="molecule type" value="Genomic_DNA"/>
</dbReference>
<dbReference type="PANTHER" id="PTHR30183:SF3">
    <property type="entry name" value="MOLYBDENUM TRANSPORT SYSTEM PERMEASE PROTEIN MODB"/>
    <property type="match status" value="1"/>
</dbReference>
<feature type="transmembrane region" description="Helical" evidence="11">
    <location>
        <begin position="14"/>
        <end position="34"/>
    </location>
</feature>
<dbReference type="Pfam" id="PF00528">
    <property type="entry name" value="BPD_transp_1"/>
    <property type="match status" value="1"/>
</dbReference>
<comment type="function">
    <text evidence="1 12">Part of the binding-protein-dependent transport system for molybdenum; probably responsible for the translocation of the substrate across the membrane.</text>
</comment>
<reference evidence="14" key="1">
    <citation type="submission" date="2018-04" db="EMBL/GenBank/DDBJ databases">
        <authorList>
            <person name="Go L.Y."/>
            <person name="Mitchell J.A."/>
        </authorList>
    </citation>
    <scope>NUCLEOTIDE SEQUENCE</scope>
    <source>
        <strain evidence="14">ARTV</strain>
    </source>
</reference>
<accession>A0A3B0MJB8</accession>
<organism evidence="14">
    <name type="scientific">Arsenophonus endosymbiont of Trialeurodes vaporariorum</name>
    <dbReference type="NCBI Taxonomy" id="235567"/>
    <lineage>
        <taxon>Bacteria</taxon>
        <taxon>Pseudomonadati</taxon>
        <taxon>Pseudomonadota</taxon>
        <taxon>Gammaproteobacteria</taxon>
        <taxon>Enterobacterales</taxon>
        <taxon>Morganellaceae</taxon>
        <taxon>Arsenophonus</taxon>
    </lineage>
</organism>
<evidence type="ECO:0000256" key="4">
    <source>
        <dbReference type="ARBA" id="ARBA00022448"/>
    </source>
</evidence>
<dbReference type="GO" id="GO:0005886">
    <property type="term" value="C:plasma membrane"/>
    <property type="evidence" value="ECO:0007669"/>
    <property type="project" value="UniProtKB-SubCell"/>
</dbReference>
<keyword evidence="9 11" id="KW-1133">Transmembrane helix</keyword>
<dbReference type="InterPro" id="IPR011867">
    <property type="entry name" value="ModB_ABC"/>
</dbReference>
<dbReference type="Gene3D" id="1.10.3720.10">
    <property type="entry name" value="MetI-like"/>
    <property type="match status" value="1"/>
</dbReference>
<evidence type="ECO:0000256" key="6">
    <source>
        <dbReference type="ARBA" id="ARBA00022505"/>
    </source>
</evidence>
<name>A0A3B0MJB8_9GAMM</name>
<dbReference type="NCBIfam" id="NF006939">
    <property type="entry name" value="PRK09421.1"/>
    <property type="match status" value="1"/>
</dbReference>
<evidence type="ECO:0000256" key="1">
    <source>
        <dbReference type="ARBA" id="ARBA00002949"/>
    </source>
</evidence>
<protein>
    <recommendedName>
        <fullName evidence="12">Molybdenum transport system permease</fullName>
    </recommendedName>
</protein>
<comment type="similarity">
    <text evidence="3 12">Belongs to the binding-protein-dependent transport system permease family. CysTW subfamily.</text>
</comment>
<gene>
    <name evidence="14" type="primary">modB_1</name>
    <name evidence="14" type="ORF">ARTV_1428</name>
</gene>
<keyword evidence="7 12" id="KW-0997">Cell inner membrane</keyword>
<keyword evidence="5" id="KW-1003">Cell membrane</keyword>
<dbReference type="GO" id="GO:0015098">
    <property type="term" value="F:molybdate ion transmembrane transporter activity"/>
    <property type="evidence" value="ECO:0007669"/>
    <property type="project" value="UniProtKB-UniRule"/>
</dbReference>
<evidence type="ECO:0000256" key="8">
    <source>
        <dbReference type="ARBA" id="ARBA00022692"/>
    </source>
</evidence>
<dbReference type="InterPro" id="IPR035906">
    <property type="entry name" value="MetI-like_sf"/>
</dbReference>
<proteinExistence type="inferred from homology"/>
<evidence type="ECO:0000313" key="14">
    <source>
        <dbReference type="EMBL" id="SSW95484.1"/>
    </source>
</evidence>
<evidence type="ECO:0000256" key="2">
    <source>
        <dbReference type="ARBA" id="ARBA00004429"/>
    </source>
</evidence>
<feature type="transmembrane region" description="Helical" evidence="11">
    <location>
        <begin position="54"/>
        <end position="79"/>
    </location>
</feature>
<keyword evidence="10 11" id="KW-0472">Membrane</keyword>
<evidence type="ECO:0000256" key="12">
    <source>
        <dbReference type="RuleBase" id="RU365097"/>
    </source>
</evidence>
<dbReference type="SUPFAM" id="SSF161098">
    <property type="entry name" value="MetI-like"/>
    <property type="match status" value="1"/>
</dbReference>
<feature type="transmembrane region" description="Helical" evidence="11">
    <location>
        <begin position="100"/>
        <end position="122"/>
    </location>
</feature>
<sequence>MRCHFPGKTLLDSLIHLPLVLPPVVVGYLLLLSFGRRGAIGEWLYDWFGFSFTFSWRGAALASAIIAFPLLVRAIRLALEGVDRRLEQAARTLGANPLRVFFTITLPLILPGIIVGMVLAFARSLGEFGATITFVSNIPGKTRTIPLAMYTLIETPGAEIAAARLCIIGIILALLSLLFSEWLTRYSRKRLGAMC</sequence>
<dbReference type="AlphaFoldDB" id="A0A3B0MJB8"/>
<feature type="domain" description="ABC transmembrane type-1" evidence="13">
    <location>
        <begin position="1"/>
        <end position="179"/>
    </location>
</feature>
<comment type="subcellular location">
    <subcellularLocation>
        <location evidence="2 12">Cell inner membrane</location>
        <topology evidence="2 12">Multi-pass membrane protein</topology>
    </subcellularLocation>
    <subcellularLocation>
        <location evidence="11">Cell membrane</location>
        <topology evidence="11">Multi-pass membrane protein</topology>
    </subcellularLocation>
</comment>
<dbReference type="InterPro" id="IPR000515">
    <property type="entry name" value="MetI-like"/>
</dbReference>
<evidence type="ECO:0000256" key="9">
    <source>
        <dbReference type="ARBA" id="ARBA00022989"/>
    </source>
</evidence>
<evidence type="ECO:0000256" key="10">
    <source>
        <dbReference type="ARBA" id="ARBA00023136"/>
    </source>
</evidence>
<feature type="transmembrane region" description="Helical" evidence="11">
    <location>
        <begin position="160"/>
        <end position="180"/>
    </location>
</feature>
<keyword evidence="6 12" id="KW-0500">Molybdenum</keyword>
<evidence type="ECO:0000256" key="7">
    <source>
        <dbReference type="ARBA" id="ARBA00022519"/>
    </source>
</evidence>
<evidence type="ECO:0000256" key="5">
    <source>
        <dbReference type="ARBA" id="ARBA00022475"/>
    </source>
</evidence>
<evidence type="ECO:0000256" key="11">
    <source>
        <dbReference type="RuleBase" id="RU363032"/>
    </source>
</evidence>
<keyword evidence="4 11" id="KW-0813">Transport</keyword>
<evidence type="ECO:0000256" key="3">
    <source>
        <dbReference type="ARBA" id="ARBA00007069"/>
    </source>
</evidence>